<name>A0A7M1LGC6_9BACT</name>
<dbReference type="InterPro" id="IPR011047">
    <property type="entry name" value="Quinoprotein_ADH-like_sf"/>
</dbReference>
<sequence>MRNLTILTAFILAFVFTGCSTKREYFHPQENEAVADLNYQGKLNSKIAYATVNGATLKNGTIITKSGIINGVKLDKNEKFLGIFDNKILSSNISGNFKIRDMSGNVLLDKDFSSQVVSASLKGSDLAVIRADNAMFLLDISNNSVKFADKLDRVYTLDSRTASPLFLGNDALMFPSLNGQLLLIHTPTGGLALDTYISSEPFFNNVIFLENKGPNIYAATNTGVLLNTPNGNKRVIDTIKDIFLYQDRLYLFSKDGTAKVYDLALNKLNEEKFRFAQFSNIIAKGNKLYIFERQGYMIVTDLNLKNRQIFELDGDIDETNFASENVFYHGDEYIEIR</sequence>
<dbReference type="InterPro" id="IPR015943">
    <property type="entry name" value="WD40/YVTN_repeat-like_dom_sf"/>
</dbReference>
<protein>
    <recommendedName>
        <fullName evidence="3">L-seryl-tRNA selenium transferase</fullName>
    </recommendedName>
</protein>
<proteinExistence type="predicted"/>
<organism evidence="1 2">
    <name type="scientific">Campylobacter corcagiensis</name>
    <dbReference type="NCBI Taxonomy" id="1448857"/>
    <lineage>
        <taxon>Bacteria</taxon>
        <taxon>Pseudomonadati</taxon>
        <taxon>Campylobacterota</taxon>
        <taxon>Epsilonproteobacteria</taxon>
        <taxon>Campylobacterales</taxon>
        <taxon>Campylobacteraceae</taxon>
        <taxon>Campylobacter</taxon>
    </lineage>
</organism>
<dbReference type="Gene3D" id="2.130.10.10">
    <property type="entry name" value="YVTN repeat-like/Quinoprotein amine dehydrogenase"/>
    <property type="match status" value="1"/>
</dbReference>
<evidence type="ECO:0008006" key="3">
    <source>
        <dbReference type="Google" id="ProtNLM"/>
    </source>
</evidence>
<accession>A0A7M1LGC6</accession>
<evidence type="ECO:0000313" key="1">
    <source>
        <dbReference type="EMBL" id="QOQ87647.1"/>
    </source>
</evidence>
<dbReference type="Proteomes" id="UP000594749">
    <property type="component" value="Chromosome"/>
</dbReference>
<dbReference type="EMBL" id="CP063078">
    <property type="protein sequence ID" value="QOQ87647.1"/>
    <property type="molecule type" value="Genomic_DNA"/>
</dbReference>
<keyword evidence="2" id="KW-1185">Reference proteome</keyword>
<reference evidence="1 2" key="1">
    <citation type="submission" date="2020-10" db="EMBL/GenBank/DDBJ databases">
        <title>Campylobacter and Helicobacter PacBio genomes.</title>
        <authorList>
            <person name="Lane C."/>
        </authorList>
    </citation>
    <scope>NUCLEOTIDE SEQUENCE [LARGE SCALE GENOMIC DNA]</scope>
    <source>
        <strain evidence="1 2">2016D-0077</strain>
    </source>
</reference>
<dbReference type="OrthoDB" id="5328932at2"/>
<gene>
    <name evidence="1" type="ORF">IMC76_02210</name>
</gene>
<dbReference type="SUPFAM" id="SSF50998">
    <property type="entry name" value="Quinoprotein alcohol dehydrogenase-like"/>
    <property type="match status" value="1"/>
</dbReference>
<dbReference type="AlphaFoldDB" id="A0A7M1LGC6"/>
<dbReference type="RefSeq" id="WP_025802698.1">
    <property type="nucleotide sequence ID" value="NZ_CP053842.1"/>
</dbReference>
<dbReference type="PROSITE" id="PS51257">
    <property type="entry name" value="PROKAR_LIPOPROTEIN"/>
    <property type="match status" value="1"/>
</dbReference>
<evidence type="ECO:0000313" key="2">
    <source>
        <dbReference type="Proteomes" id="UP000594749"/>
    </source>
</evidence>